<dbReference type="EMBL" id="JAVDXW010000001">
    <property type="protein sequence ID" value="MDR7301886.1"/>
    <property type="molecule type" value="Genomic_DNA"/>
</dbReference>
<evidence type="ECO:0000313" key="4">
    <source>
        <dbReference type="EMBL" id="MDR7301886.1"/>
    </source>
</evidence>
<evidence type="ECO:0000313" key="5">
    <source>
        <dbReference type="Proteomes" id="UP001180845"/>
    </source>
</evidence>
<feature type="region of interest" description="Disordered" evidence="1">
    <location>
        <begin position="338"/>
        <end position="363"/>
    </location>
</feature>
<dbReference type="AlphaFoldDB" id="A0AAE4CM03"/>
<evidence type="ECO:0000256" key="1">
    <source>
        <dbReference type="SAM" id="MobiDB-lite"/>
    </source>
</evidence>
<feature type="domain" description="Septum formation-related" evidence="3">
    <location>
        <begin position="98"/>
        <end position="316"/>
    </location>
</feature>
<feature type="region of interest" description="Disordered" evidence="1">
    <location>
        <begin position="53"/>
        <end position="94"/>
    </location>
</feature>
<feature type="transmembrane region" description="Helical" evidence="2">
    <location>
        <begin position="29"/>
        <end position="50"/>
    </location>
</feature>
<feature type="region of interest" description="Disordered" evidence="1">
    <location>
        <begin position="1"/>
        <end position="23"/>
    </location>
</feature>
<evidence type="ECO:0000256" key="2">
    <source>
        <dbReference type="SAM" id="Phobius"/>
    </source>
</evidence>
<keyword evidence="2" id="KW-1133">Transmembrane helix</keyword>
<dbReference type="Proteomes" id="UP001180845">
    <property type="component" value="Unassembled WGS sequence"/>
</dbReference>
<dbReference type="InterPro" id="IPR026004">
    <property type="entry name" value="Septum_form"/>
</dbReference>
<keyword evidence="2" id="KW-0812">Transmembrane</keyword>
<comment type="caution">
    <text evidence="4">The sequence shown here is derived from an EMBL/GenBank/DDBJ whole genome shotgun (WGS) entry which is preliminary data.</text>
</comment>
<feature type="compositionally biased region" description="Low complexity" evidence="1">
    <location>
        <begin position="53"/>
        <end position="81"/>
    </location>
</feature>
<evidence type="ECO:0000259" key="3">
    <source>
        <dbReference type="Pfam" id="PF13845"/>
    </source>
</evidence>
<organism evidence="4 5">
    <name type="scientific">Haloactinomyces albus</name>
    <dbReference type="NCBI Taxonomy" id="1352928"/>
    <lineage>
        <taxon>Bacteria</taxon>
        <taxon>Bacillati</taxon>
        <taxon>Actinomycetota</taxon>
        <taxon>Actinomycetes</taxon>
        <taxon>Actinopolysporales</taxon>
        <taxon>Actinopolysporaceae</taxon>
        <taxon>Haloactinomyces</taxon>
    </lineage>
</organism>
<gene>
    <name evidence="4" type="ORF">JOF55_002067</name>
</gene>
<keyword evidence="2" id="KW-0472">Membrane</keyword>
<sequence>MAESPDPPPESPPTGTRSGRNRRKLDTRLVMISAALGGLLVLVISAVLHWPNSGSSARGTSTASETGSGAGTASRAGASAGDEQKAAPTRPPELEVTAGTCLNWTAPDAGDIREVTCAEPHLFEATGTSDLRGQFGDRAPFPSVEKWAQLKKQRCTEVANQYLGGNFDPNGRFQVGASTPSKQEWRNGERTLRCGLQQPGPSGKLYRFSGSVKTLDQSDTHDIGTCLGINGTSVSAPVDCSEPHSLEITGVVDLGEKFPEGYPSIEKQDTFLFTRCSELTAQYAGSKTAAEDKGLTVSWDNLKQASWDAGSRKVNCKVGAQLPDDGGLAPITGSIKGEVTVGTEPAPTESAPTMQGVPANGTR</sequence>
<feature type="compositionally biased region" description="Pro residues" evidence="1">
    <location>
        <begin position="1"/>
        <end position="12"/>
    </location>
</feature>
<dbReference type="Pfam" id="PF13845">
    <property type="entry name" value="Septum_form"/>
    <property type="match status" value="1"/>
</dbReference>
<dbReference type="RefSeq" id="WP_310272949.1">
    <property type="nucleotide sequence ID" value="NZ_JAVDXW010000001.1"/>
</dbReference>
<keyword evidence="5" id="KW-1185">Reference proteome</keyword>
<accession>A0AAE4CM03</accession>
<proteinExistence type="predicted"/>
<protein>
    <recommendedName>
        <fullName evidence="3">Septum formation-related domain-containing protein</fullName>
    </recommendedName>
</protein>
<name>A0AAE4CM03_9ACTN</name>
<reference evidence="4" key="1">
    <citation type="submission" date="2023-07" db="EMBL/GenBank/DDBJ databases">
        <title>Sequencing the genomes of 1000 actinobacteria strains.</title>
        <authorList>
            <person name="Klenk H.-P."/>
        </authorList>
    </citation>
    <scope>NUCLEOTIDE SEQUENCE</scope>
    <source>
        <strain evidence="4">DSM 45977</strain>
    </source>
</reference>